<gene>
    <name evidence="2" type="ORF">TCE0_047r17819</name>
</gene>
<organism evidence="2 3">
    <name type="scientific">Talaromyces pinophilus</name>
    <name type="common">Penicillium pinophilum</name>
    <dbReference type="NCBI Taxonomy" id="128442"/>
    <lineage>
        <taxon>Eukaryota</taxon>
        <taxon>Fungi</taxon>
        <taxon>Dikarya</taxon>
        <taxon>Ascomycota</taxon>
        <taxon>Pezizomycotina</taxon>
        <taxon>Eurotiomycetes</taxon>
        <taxon>Eurotiomycetidae</taxon>
        <taxon>Eurotiales</taxon>
        <taxon>Trichocomaceae</taxon>
        <taxon>Talaromyces</taxon>
        <taxon>Talaromyces sect. Talaromyces</taxon>
    </lineage>
</organism>
<evidence type="ECO:0000256" key="1">
    <source>
        <dbReference type="SAM" id="MobiDB-lite"/>
    </source>
</evidence>
<proteinExistence type="predicted"/>
<dbReference type="InterPro" id="IPR014710">
    <property type="entry name" value="RmlC-like_jellyroll"/>
</dbReference>
<name>A0A0B8MYL1_TALPI</name>
<dbReference type="Proteomes" id="UP000053095">
    <property type="component" value="Unassembled WGS sequence"/>
</dbReference>
<dbReference type="AlphaFoldDB" id="A0A0B8MYL1"/>
<dbReference type="PANTHER" id="PTHR36156:SF3">
    <property type="entry name" value="CUPIN 2 CONSERVED BARREL DOMAIN-CONTAINING PROTEIN"/>
    <property type="match status" value="1"/>
</dbReference>
<feature type="region of interest" description="Disordered" evidence="1">
    <location>
        <begin position="27"/>
        <end position="52"/>
    </location>
</feature>
<keyword evidence="3" id="KW-1185">Reference proteome</keyword>
<protein>
    <submittedName>
        <fullName evidence="2">Uncharacterized protein</fullName>
    </submittedName>
</protein>
<dbReference type="InterPro" id="IPR047142">
    <property type="entry name" value="OryJ/VirC-like"/>
</dbReference>
<evidence type="ECO:0000313" key="3">
    <source>
        <dbReference type="Proteomes" id="UP000053095"/>
    </source>
</evidence>
<reference evidence="3" key="1">
    <citation type="journal article" date="2015" name="Genome Announc.">
        <title>Draft genome sequence of Talaromyces cellulolyticus strain Y-94, a source of lignocellulosic biomass-degrading enzymes.</title>
        <authorList>
            <person name="Fujii T."/>
            <person name="Koike H."/>
            <person name="Sawayama S."/>
            <person name="Yano S."/>
            <person name="Inoue H."/>
        </authorList>
    </citation>
    <scope>NUCLEOTIDE SEQUENCE [LARGE SCALE GENOMIC DNA]</scope>
    <source>
        <strain evidence="3">Y-94</strain>
    </source>
</reference>
<dbReference type="EMBL" id="DF933843">
    <property type="protein sequence ID" value="GAM43204.1"/>
    <property type="molecule type" value="Genomic_DNA"/>
</dbReference>
<dbReference type="PANTHER" id="PTHR36156">
    <property type="entry name" value="SLR2101 PROTEIN"/>
    <property type="match status" value="1"/>
</dbReference>
<accession>A0A0B8MYL1</accession>
<evidence type="ECO:0000313" key="2">
    <source>
        <dbReference type="EMBL" id="GAM43204.1"/>
    </source>
</evidence>
<sequence>MAERPQSTYPFTASRRIISTHDPATGRAVFSHLPENPPVGEVPSTTAKTEPSRNVRVYSTNTFPVDGLSPASQVTPEENANLDFKAYEDELVHPHPPDGSHRGQTTCRLLEMAPGDAAPMHRTITFDYGVVIDGKVEWELLGRDESLEEG</sequence>
<dbReference type="Gene3D" id="2.60.120.10">
    <property type="entry name" value="Jelly Rolls"/>
    <property type="match status" value="1"/>
</dbReference>